<evidence type="ECO:0000313" key="2">
    <source>
        <dbReference type="EMBL" id="GER33904.1"/>
    </source>
</evidence>
<feature type="compositionally biased region" description="Polar residues" evidence="1">
    <location>
        <begin position="114"/>
        <end position="123"/>
    </location>
</feature>
<reference evidence="3" key="1">
    <citation type="journal article" date="2019" name="Curr. Biol.">
        <title>Genome Sequence of Striga asiatica Provides Insight into the Evolution of Plant Parasitism.</title>
        <authorList>
            <person name="Yoshida S."/>
            <person name="Kim S."/>
            <person name="Wafula E.K."/>
            <person name="Tanskanen J."/>
            <person name="Kim Y.M."/>
            <person name="Honaas L."/>
            <person name="Yang Z."/>
            <person name="Spallek T."/>
            <person name="Conn C.E."/>
            <person name="Ichihashi Y."/>
            <person name="Cheong K."/>
            <person name="Cui S."/>
            <person name="Der J.P."/>
            <person name="Gundlach H."/>
            <person name="Jiao Y."/>
            <person name="Hori C."/>
            <person name="Ishida J.K."/>
            <person name="Kasahara H."/>
            <person name="Kiba T."/>
            <person name="Kim M.S."/>
            <person name="Koo N."/>
            <person name="Laohavisit A."/>
            <person name="Lee Y.H."/>
            <person name="Lumba S."/>
            <person name="McCourt P."/>
            <person name="Mortimer J.C."/>
            <person name="Mutuku J.M."/>
            <person name="Nomura T."/>
            <person name="Sasaki-Sekimoto Y."/>
            <person name="Seto Y."/>
            <person name="Wang Y."/>
            <person name="Wakatake T."/>
            <person name="Sakakibara H."/>
            <person name="Demura T."/>
            <person name="Yamaguchi S."/>
            <person name="Yoneyama K."/>
            <person name="Manabe R.I."/>
            <person name="Nelson D.C."/>
            <person name="Schulman A.H."/>
            <person name="Timko M.P."/>
            <person name="dePamphilis C.W."/>
            <person name="Choi D."/>
            <person name="Shirasu K."/>
        </authorList>
    </citation>
    <scope>NUCLEOTIDE SEQUENCE [LARGE SCALE GENOMIC DNA]</scope>
    <source>
        <strain evidence="3">cv. UVA1</strain>
    </source>
</reference>
<protein>
    <submittedName>
        <fullName evidence="2">Far upstream element-binding protein</fullName>
    </submittedName>
</protein>
<evidence type="ECO:0000256" key="1">
    <source>
        <dbReference type="SAM" id="MobiDB-lite"/>
    </source>
</evidence>
<gene>
    <name evidence="2" type="ORF">STAS_10075</name>
</gene>
<feature type="compositionally biased region" description="Polar residues" evidence="1">
    <location>
        <begin position="95"/>
        <end position="105"/>
    </location>
</feature>
<feature type="region of interest" description="Disordered" evidence="1">
    <location>
        <begin position="36"/>
        <end position="295"/>
    </location>
</feature>
<organism evidence="2 3">
    <name type="scientific">Striga asiatica</name>
    <name type="common">Asiatic witchweed</name>
    <name type="synonym">Buchnera asiatica</name>
    <dbReference type="NCBI Taxonomy" id="4170"/>
    <lineage>
        <taxon>Eukaryota</taxon>
        <taxon>Viridiplantae</taxon>
        <taxon>Streptophyta</taxon>
        <taxon>Embryophyta</taxon>
        <taxon>Tracheophyta</taxon>
        <taxon>Spermatophyta</taxon>
        <taxon>Magnoliopsida</taxon>
        <taxon>eudicotyledons</taxon>
        <taxon>Gunneridae</taxon>
        <taxon>Pentapetalae</taxon>
        <taxon>asterids</taxon>
        <taxon>lamiids</taxon>
        <taxon>Lamiales</taxon>
        <taxon>Orobanchaceae</taxon>
        <taxon>Buchnereae</taxon>
        <taxon>Striga</taxon>
    </lineage>
</organism>
<name>A0A5A7PMB4_STRAF</name>
<dbReference type="Proteomes" id="UP000325081">
    <property type="component" value="Unassembled WGS sequence"/>
</dbReference>
<comment type="caution">
    <text evidence="2">The sequence shown here is derived from an EMBL/GenBank/DDBJ whole genome shotgun (WGS) entry which is preliminary data.</text>
</comment>
<proteinExistence type="predicted"/>
<keyword evidence="3" id="KW-1185">Reference proteome</keyword>
<sequence>MMSICRSYAITRSHHYDYSVCSMHIITNRMRNQAMGGGGGYNSQQGYQARPPTNWSQPGGPPMQQPGYGYVQPGAYPAPQQYNPNYTNYPPTYTSGWDPSQNPQTAPGGGSNYDYYSQQQQTHGGPADNYPQGGQDSYGGYQSGYGQPTTNPSGGYEQQQKPGGYNSTYGNPPADGSETSQPPAQPSPNPNYPYGSQVASGYGGAQAQKPSYGQLPGYPPPPQPAQTGYVQTDAGAQRPPASGYPQSSQVGYGGAMAYGGGYAQQPYSQQAPPPPAYSTDVAQPAAGSVKTSPPS</sequence>
<accession>A0A5A7PMB4</accession>
<feature type="compositionally biased region" description="Low complexity" evidence="1">
    <location>
        <begin position="130"/>
        <end position="148"/>
    </location>
</feature>
<dbReference type="EMBL" id="BKCP01004816">
    <property type="protein sequence ID" value="GER33904.1"/>
    <property type="molecule type" value="Genomic_DNA"/>
</dbReference>
<feature type="compositionally biased region" description="Gly residues" evidence="1">
    <location>
        <begin position="251"/>
        <end position="262"/>
    </location>
</feature>
<feature type="compositionally biased region" description="Polar residues" evidence="1">
    <location>
        <begin position="149"/>
        <end position="170"/>
    </location>
</feature>
<evidence type="ECO:0000313" key="3">
    <source>
        <dbReference type="Proteomes" id="UP000325081"/>
    </source>
</evidence>
<dbReference type="AlphaFoldDB" id="A0A5A7PMB4"/>
<feature type="compositionally biased region" description="Low complexity" evidence="1">
    <location>
        <begin position="65"/>
        <end position="94"/>
    </location>
</feature>